<gene>
    <name evidence="2" type="ORF">RGB73_23470</name>
</gene>
<evidence type="ECO:0000259" key="1">
    <source>
        <dbReference type="PROSITE" id="PS51340"/>
    </source>
</evidence>
<keyword evidence="3" id="KW-1185">Reference proteome</keyword>
<evidence type="ECO:0000313" key="3">
    <source>
        <dbReference type="Proteomes" id="UP001256827"/>
    </source>
</evidence>
<dbReference type="PROSITE" id="PS51340">
    <property type="entry name" value="MOSC"/>
    <property type="match status" value="1"/>
</dbReference>
<dbReference type="InterPro" id="IPR005303">
    <property type="entry name" value="MOCOS_middle"/>
</dbReference>
<organism evidence="2 3">
    <name type="scientific">Brevibacillus brevis</name>
    <name type="common">Bacillus brevis</name>
    <dbReference type="NCBI Taxonomy" id="1393"/>
    <lineage>
        <taxon>Bacteria</taxon>
        <taxon>Bacillati</taxon>
        <taxon>Bacillota</taxon>
        <taxon>Bacilli</taxon>
        <taxon>Bacillales</taxon>
        <taxon>Paenibacillaceae</taxon>
        <taxon>Brevibacillus</taxon>
    </lineage>
</organism>
<proteinExistence type="predicted"/>
<dbReference type="InterPro" id="IPR005302">
    <property type="entry name" value="MoCF_Sase_C"/>
</dbReference>
<accession>A0ABY9T1A9</accession>
<sequence>MRRLLPKLVSTWRYPVKSMMGEEMNAATITEKGVLGDRAYALMDTSTGKLANAKHPQKWPTIYEYRASFTEPPALGHPTPPVRFTFPDGSTRISTDSDVNDRLSASLKRTVRLMTPSKQAVQFEGYIPDMEELANKNSVFTGTSPEGTFFDISMLHILTTSTINHLRSIIPGSRVEVRRFRPNIVIDAHDEEGFVENKWVGRTLRIGNQVRLQIVQPTLRCVMTTLPQGDLPRDPDILRSAVTYNNGGIGVYARVLEGGHIQRGDTVELE</sequence>
<dbReference type="Pfam" id="PF03476">
    <property type="entry name" value="MOSC_N"/>
    <property type="match status" value="1"/>
</dbReference>
<name>A0ABY9T1A9_BREBE</name>
<dbReference type="Pfam" id="PF03473">
    <property type="entry name" value="MOSC"/>
    <property type="match status" value="1"/>
</dbReference>
<dbReference type="EMBL" id="CP134050">
    <property type="protein sequence ID" value="WNC13622.1"/>
    <property type="molecule type" value="Genomic_DNA"/>
</dbReference>
<dbReference type="SUPFAM" id="SSF50800">
    <property type="entry name" value="PK beta-barrel domain-like"/>
    <property type="match status" value="1"/>
</dbReference>
<dbReference type="InterPro" id="IPR011037">
    <property type="entry name" value="Pyrv_Knase-like_insert_dom_sf"/>
</dbReference>
<dbReference type="Proteomes" id="UP001256827">
    <property type="component" value="Chromosome"/>
</dbReference>
<feature type="domain" description="MOSC" evidence="1">
    <location>
        <begin position="118"/>
        <end position="270"/>
    </location>
</feature>
<protein>
    <submittedName>
        <fullName evidence="2">MOSC domain-containing protein</fullName>
    </submittedName>
</protein>
<dbReference type="RefSeq" id="WP_310765170.1">
    <property type="nucleotide sequence ID" value="NZ_CP134050.1"/>
</dbReference>
<dbReference type="Gene3D" id="2.40.33.20">
    <property type="entry name" value="PK beta-barrel domain-like"/>
    <property type="match status" value="1"/>
</dbReference>
<reference evidence="2 3" key="1">
    <citation type="submission" date="2023-09" db="EMBL/GenBank/DDBJ databases">
        <title>Complete Genome and Methylome dissection of Bacillus brevis NEB573 original source of BbsI restriction endonuclease.</title>
        <authorList>
            <person name="Fomenkov A."/>
            <person name="Roberts R.D."/>
        </authorList>
    </citation>
    <scope>NUCLEOTIDE SEQUENCE [LARGE SCALE GENOMIC DNA]</scope>
    <source>
        <strain evidence="2 3">NEB573</strain>
    </source>
</reference>
<evidence type="ECO:0000313" key="2">
    <source>
        <dbReference type="EMBL" id="WNC13622.1"/>
    </source>
</evidence>